<evidence type="ECO:0000256" key="5">
    <source>
        <dbReference type="ARBA" id="ARBA00022755"/>
    </source>
</evidence>
<gene>
    <name evidence="8" type="primary">purA</name>
    <name evidence="12" type="ORF">HUG10_08170</name>
</gene>
<dbReference type="UniPathway" id="UPA00075">
    <property type="reaction ID" value="UER00335"/>
</dbReference>
<evidence type="ECO:0000256" key="10">
    <source>
        <dbReference type="RuleBase" id="RU000520"/>
    </source>
</evidence>
<feature type="binding site" evidence="8">
    <location>
        <begin position="307"/>
        <end position="313"/>
    </location>
    <ligand>
        <name>substrate</name>
    </ligand>
</feature>
<dbReference type="InterPro" id="IPR001114">
    <property type="entry name" value="Adenylosuccinate_synthetase"/>
</dbReference>
<comment type="subunit">
    <text evidence="1 8">Homodimer.</text>
</comment>
<dbReference type="GO" id="GO:0000287">
    <property type="term" value="F:magnesium ion binding"/>
    <property type="evidence" value="ECO:0007669"/>
    <property type="project" value="UniProtKB-UniRule"/>
</dbReference>
<evidence type="ECO:0000256" key="11">
    <source>
        <dbReference type="SAM" id="MobiDB-lite"/>
    </source>
</evidence>
<dbReference type="InterPro" id="IPR042110">
    <property type="entry name" value="Adenylosuccinate_synth_dom2"/>
</dbReference>
<evidence type="ECO:0000256" key="9">
    <source>
        <dbReference type="PROSITE-ProRule" id="PRU10134"/>
    </source>
</evidence>
<feature type="binding site" description="in other chain" evidence="8">
    <location>
        <position position="227"/>
    </location>
    <ligand>
        <name>IMP</name>
        <dbReference type="ChEBI" id="CHEBI:58053"/>
        <note>ligand shared between dimeric partners</note>
    </ligand>
</feature>
<dbReference type="EC" id="6.3.4.4" evidence="8 10"/>
<dbReference type="GO" id="GO:0044208">
    <property type="term" value="P:'de novo' AMP biosynthetic process"/>
    <property type="evidence" value="ECO:0007669"/>
    <property type="project" value="UniProtKB-UniRule"/>
</dbReference>
<dbReference type="PANTHER" id="PTHR11846:SF0">
    <property type="entry name" value="ADENYLOSUCCINATE SYNTHETASE"/>
    <property type="match status" value="1"/>
</dbReference>
<feature type="active site" evidence="9">
    <location>
        <position position="138"/>
    </location>
</feature>
<comment type="function">
    <text evidence="8">Plays an important role in the de novo pathway of purine nucleotide biosynthesis. Catalyzes the first committed step in the biosynthesis of AMP from IMP.</text>
</comment>
<dbReference type="InterPro" id="IPR042109">
    <property type="entry name" value="Adenylosuccinate_synth_dom1"/>
</dbReference>
<feature type="binding site" description="in other chain" evidence="8">
    <location>
        <position position="311"/>
    </location>
    <ligand>
        <name>IMP</name>
        <dbReference type="ChEBI" id="CHEBI:58053"/>
        <note>ligand shared between dimeric partners</note>
    </ligand>
</feature>
<dbReference type="KEGG" id="halg:HUG10_08170"/>
<reference evidence="12 13" key="1">
    <citation type="submission" date="2020-07" db="EMBL/GenBank/DDBJ databases">
        <title>Gai3-2, isolated from salt lake.</title>
        <authorList>
            <person name="Cui H."/>
            <person name="Shi X."/>
        </authorList>
    </citation>
    <scope>NUCLEOTIDE SEQUENCE [LARGE SCALE GENOMIC DNA]</scope>
    <source>
        <strain evidence="12 13">Gai3-2</strain>
    </source>
</reference>
<evidence type="ECO:0000256" key="1">
    <source>
        <dbReference type="ARBA" id="ARBA00011738"/>
    </source>
</evidence>
<dbReference type="RefSeq" id="WP_179169104.1">
    <property type="nucleotide sequence ID" value="NZ_CP058529.1"/>
</dbReference>
<dbReference type="PROSITE" id="PS01266">
    <property type="entry name" value="ADENYLOSUCCIN_SYN_1"/>
    <property type="match status" value="1"/>
</dbReference>
<sequence length="440" mass="47390">MTVTIVGSQLGDEGKGALVDLWGGDADVVVRYQGGDNAGHTVVEGGEEYALSLVPSGAVRDKVGVLGNGCVVNPRTLFDELDTLRERGLDPDVRVARRAHVILPYHRRLDGIEEEAKSDSDLAAGTTGRGIGPTYEDKAGRRGVRVGDLLDPDVLRDRLEYVVPQKRALIEDVFGLEAGDECDVDALHEEFAAIGERLADEDMTVNSSDFLHEQREAGRNVMFEGAQGTSIDIDHGIYPYVTSSNPTAGGAAVGTGVGPTVVGQGEVVGVVKAYLSRVGTGPLPTELVGEDEELADFIREKGGEFGTVTGRPRRIGWLDVPMLRHAARTNGFTGIAVNHVDVLAGLDEVQVGHAYELDGETLESMPATTEEWGRCEPVLREFEPWPEVDWSAVAEEGYSAIPDAAREYLEYVEEQVDAPVYAIGVGPDRAETVVRTNPWE</sequence>
<comment type="subcellular location">
    <subcellularLocation>
        <location evidence="8">Cytoplasm</location>
    </subcellularLocation>
</comment>
<feature type="binding site" evidence="8">
    <location>
        <begin position="11"/>
        <end position="17"/>
    </location>
    <ligand>
        <name>GTP</name>
        <dbReference type="ChEBI" id="CHEBI:37565"/>
    </ligand>
</feature>
<protein>
    <recommendedName>
        <fullName evidence="8 10">Adenylosuccinate synthetase</fullName>
        <shortName evidence="8">AMPSase</shortName>
        <shortName evidence="8">AdSS</shortName>
        <ecNumber evidence="8 10">6.3.4.4</ecNumber>
    </recommendedName>
    <alternativeName>
        <fullName evidence="8">IMP--aspartate ligase</fullName>
    </alternativeName>
</protein>
<keyword evidence="4 8" id="KW-0547">Nucleotide-binding</keyword>
<dbReference type="InterPro" id="IPR018220">
    <property type="entry name" value="Adenylosuccin_syn_GTP-bd"/>
</dbReference>
<dbReference type="Pfam" id="PF00709">
    <property type="entry name" value="Adenylsucc_synt"/>
    <property type="match status" value="1"/>
</dbReference>
<feature type="binding site" evidence="8">
    <location>
        <position position="313"/>
    </location>
    <ligand>
        <name>GTP</name>
        <dbReference type="ChEBI" id="CHEBI:37565"/>
    </ligand>
</feature>
<dbReference type="GO" id="GO:0004019">
    <property type="term" value="F:adenylosuccinate synthase activity"/>
    <property type="evidence" value="ECO:0007669"/>
    <property type="project" value="UniProtKB-UniRule"/>
</dbReference>
<keyword evidence="7 8" id="KW-0342">GTP-binding</keyword>
<keyword evidence="5 8" id="KW-0658">Purine biosynthesis</keyword>
<dbReference type="CDD" id="cd03108">
    <property type="entry name" value="AdSS"/>
    <property type="match status" value="1"/>
</dbReference>
<feature type="binding site" description="in other chain" evidence="8">
    <location>
        <begin position="12"/>
        <end position="15"/>
    </location>
    <ligand>
        <name>IMP</name>
        <dbReference type="ChEBI" id="CHEBI:58053"/>
        <note>ligand shared between dimeric partners</note>
    </ligand>
</feature>
<dbReference type="OrthoDB" id="372247at2157"/>
<dbReference type="Gene3D" id="1.10.300.10">
    <property type="entry name" value="Adenylosuccinate Synthetase, subunit A, domain 2"/>
    <property type="match status" value="1"/>
</dbReference>
<keyword evidence="6 8" id="KW-0460">Magnesium</keyword>
<dbReference type="InterPro" id="IPR033128">
    <property type="entry name" value="Adenylosuccin_syn_Lys_AS"/>
</dbReference>
<evidence type="ECO:0000256" key="2">
    <source>
        <dbReference type="ARBA" id="ARBA00022598"/>
    </source>
</evidence>
<name>A0A7D5GX73_9EURY</name>
<feature type="active site" description="Proton acceptor" evidence="8">
    <location>
        <position position="12"/>
    </location>
</feature>
<comment type="pathway">
    <text evidence="8 10">Purine metabolism; AMP biosynthesis via de novo pathway; AMP from IMP: step 1/2.</text>
</comment>
<comment type="similarity">
    <text evidence="8 10">Belongs to the adenylosuccinate synthetase family.</text>
</comment>
<feature type="binding site" evidence="8">
    <location>
        <begin position="424"/>
        <end position="426"/>
    </location>
    <ligand>
        <name>GTP</name>
        <dbReference type="ChEBI" id="CHEBI:37565"/>
    </ligand>
</feature>
<dbReference type="SMART" id="SM00788">
    <property type="entry name" value="Adenylsucc_synt"/>
    <property type="match status" value="1"/>
</dbReference>
<proteinExistence type="inferred from homology"/>
<dbReference type="GO" id="GO:0005737">
    <property type="term" value="C:cytoplasm"/>
    <property type="evidence" value="ECO:0007669"/>
    <property type="project" value="UniProtKB-SubCell"/>
</dbReference>
<dbReference type="InterPro" id="IPR042111">
    <property type="entry name" value="Adenylosuccinate_synth_dom3"/>
</dbReference>
<evidence type="ECO:0000256" key="7">
    <source>
        <dbReference type="ARBA" id="ARBA00023134"/>
    </source>
</evidence>
<keyword evidence="2 8" id="KW-0436">Ligase</keyword>
<dbReference type="HAMAP" id="MF_00011">
    <property type="entry name" value="Adenylosucc_synth"/>
    <property type="match status" value="1"/>
</dbReference>
<keyword evidence="13" id="KW-1185">Reference proteome</keyword>
<evidence type="ECO:0000256" key="3">
    <source>
        <dbReference type="ARBA" id="ARBA00022723"/>
    </source>
</evidence>
<comment type="cofactor">
    <cofactor evidence="8">
        <name>Mg(2+)</name>
        <dbReference type="ChEBI" id="CHEBI:18420"/>
    </cofactor>
    <text evidence="8">Binds 1 Mg(2+) ion per subunit.</text>
</comment>
<dbReference type="NCBIfam" id="NF010357">
    <property type="entry name" value="PRK13785.1"/>
    <property type="match status" value="1"/>
</dbReference>
<evidence type="ECO:0000256" key="4">
    <source>
        <dbReference type="ARBA" id="ARBA00022741"/>
    </source>
</evidence>
<feature type="binding site" evidence="8">
    <location>
        <position position="141"/>
    </location>
    <ligand>
        <name>IMP</name>
        <dbReference type="ChEBI" id="CHEBI:58053"/>
        <note>ligand shared between dimeric partners</note>
    </ligand>
</feature>
<accession>A0A7D5GX73</accession>
<dbReference type="PROSITE" id="PS00513">
    <property type="entry name" value="ADENYLOSUCCIN_SYN_2"/>
    <property type="match status" value="1"/>
</dbReference>
<feature type="binding site" evidence="8">
    <location>
        <position position="39"/>
    </location>
    <ligand>
        <name>Mg(2+)</name>
        <dbReference type="ChEBI" id="CHEBI:18420"/>
    </ligand>
</feature>
<feature type="binding site" evidence="8">
    <location>
        <position position="12"/>
    </location>
    <ligand>
        <name>Mg(2+)</name>
        <dbReference type="ChEBI" id="CHEBI:18420"/>
    </ligand>
</feature>
<dbReference type="NCBIfam" id="NF002223">
    <property type="entry name" value="PRK01117.1"/>
    <property type="match status" value="1"/>
</dbReference>
<evidence type="ECO:0000256" key="8">
    <source>
        <dbReference type="HAMAP-Rule" id="MF_00011"/>
    </source>
</evidence>
<dbReference type="GO" id="GO:0046040">
    <property type="term" value="P:IMP metabolic process"/>
    <property type="evidence" value="ECO:0007669"/>
    <property type="project" value="TreeGrafter"/>
</dbReference>
<keyword evidence="8" id="KW-0963">Cytoplasm</keyword>
<dbReference type="Gene3D" id="3.40.440.10">
    <property type="entry name" value="Adenylosuccinate Synthetase, subunit A, domain 1"/>
    <property type="match status" value="1"/>
</dbReference>
<dbReference type="Proteomes" id="UP000509750">
    <property type="component" value="Chromosome"/>
</dbReference>
<dbReference type="PANTHER" id="PTHR11846">
    <property type="entry name" value="ADENYLOSUCCINATE SYNTHETASE"/>
    <property type="match status" value="1"/>
</dbReference>
<feature type="binding site" evidence="8">
    <location>
        <begin position="39"/>
        <end position="41"/>
    </location>
    <ligand>
        <name>GTP</name>
        <dbReference type="ChEBI" id="CHEBI:37565"/>
    </ligand>
</feature>
<keyword evidence="3 8" id="KW-0479">Metal-binding</keyword>
<organism evidence="12 13">
    <name type="scientific">Halorarum halophilum</name>
    <dbReference type="NCBI Taxonomy" id="2743090"/>
    <lineage>
        <taxon>Archaea</taxon>
        <taxon>Methanobacteriati</taxon>
        <taxon>Methanobacteriota</taxon>
        <taxon>Stenosarchaea group</taxon>
        <taxon>Halobacteria</taxon>
        <taxon>Halobacteriales</taxon>
        <taxon>Haloferacaceae</taxon>
        <taxon>Halorarum</taxon>
    </lineage>
</organism>
<feature type="binding site" description="in other chain" evidence="8">
    <location>
        <position position="127"/>
    </location>
    <ligand>
        <name>IMP</name>
        <dbReference type="ChEBI" id="CHEBI:58053"/>
        <note>ligand shared between dimeric partners</note>
    </ligand>
</feature>
<feature type="active site" description="Proton donor" evidence="8">
    <location>
        <position position="40"/>
    </location>
</feature>
<dbReference type="InterPro" id="IPR027417">
    <property type="entry name" value="P-loop_NTPase"/>
</dbReference>
<dbReference type="Gene3D" id="3.90.170.10">
    <property type="entry name" value="Adenylosuccinate Synthetase, subunit A, domain 3"/>
    <property type="match status" value="1"/>
</dbReference>
<dbReference type="GO" id="GO:0005525">
    <property type="term" value="F:GTP binding"/>
    <property type="evidence" value="ECO:0007669"/>
    <property type="project" value="UniProtKB-UniRule"/>
</dbReference>
<feature type="binding site" description="in other chain" evidence="8">
    <location>
        <position position="242"/>
    </location>
    <ligand>
        <name>IMP</name>
        <dbReference type="ChEBI" id="CHEBI:58053"/>
        <note>ligand shared between dimeric partners</note>
    </ligand>
</feature>
<dbReference type="SUPFAM" id="SSF52540">
    <property type="entry name" value="P-loop containing nucleoside triphosphate hydrolases"/>
    <property type="match status" value="1"/>
</dbReference>
<evidence type="ECO:0000313" key="12">
    <source>
        <dbReference type="EMBL" id="QLG27529.1"/>
    </source>
</evidence>
<feature type="binding site" description="in other chain" evidence="8">
    <location>
        <begin position="37"/>
        <end position="40"/>
    </location>
    <ligand>
        <name>IMP</name>
        <dbReference type="ChEBI" id="CHEBI:58053"/>
        <note>ligand shared between dimeric partners</note>
    </ligand>
</feature>
<dbReference type="FunFam" id="3.90.170.10:FF:000001">
    <property type="entry name" value="Adenylosuccinate synthetase"/>
    <property type="match status" value="1"/>
</dbReference>
<feature type="binding site" evidence="8">
    <location>
        <begin position="339"/>
        <end position="341"/>
    </location>
    <ligand>
        <name>GTP</name>
        <dbReference type="ChEBI" id="CHEBI:37565"/>
    </ligand>
</feature>
<dbReference type="FunFam" id="1.10.300.10:FF:000001">
    <property type="entry name" value="Adenylosuccinate synthetase"/>
    <property type="match status" value="1"/>
</dbReference>
<evidence type="ECO:0000313" key="13">
    <source>
        <dbReference type="Proteomes" id="UP000509750"/>
    </source>
</evidence>
<comment type="catalytic activity">
    <reaction evidence="8 10">
        <text>IMP + L-aspartate + GTP = N(6)-(1,2-dicarboxyethyl)-AMP + GDP + phosphate + 2 H(+)</text>
        <dbReference type="Rhea" id="RHEA:15753"/>
        <dbReference type="ChEBI" id="CHEBI:15378"/>
        <dbReference type="ChEBI" id="CHEBI:29991"/>
        <dbReference type="ChEBI" id="CHEBI:37565"/>
        <dbReference type="ChEBI" id="CHEBI:43474"/>
        <dbReference type="ChEBI" id="CHEBI:57567"/>
        <dbReference type="ChEBI" id="CHEBI:58053"/>
        <dbReference type="ChEBI" id="CHEBI:58189"/>
        <dbReference type="EC" id="6.3.4.4"/>
    </reaction>
</comment>
<dbReference type="NCBIfam" id="TIGR00184">
    <property type="entry name" value="purA"/>
    <property type="match status" value="1"/>
</dbReference>
<dbReference type="AlphaFoldDB" id="A0A7D5GX73"/>
<dbReference type="GeneID" id="56028801"/>
<dbReference type="EMBL" id="CP058529">
    <property type="protein sequence ID" value="QLG27529.1"/>
    <property type="molecule type" value="Genomic_DNA"/>
</dbReference>
<feature type="region of interest" description="Disordered" evidence="11">
    <location>
        <begin position="118"/>
        <end position="137"/>
    </location>
</feature>
<evidence type="ECO:0000256" key="6">
    <source>
        <dbReference type="ARBA" id="ARBA00022842"/>
    </source>
</evidence>